<evidence type="ECO:0000259" key="4">
    <source>
        <dbReference type="PROSITE" id="PS01124"/>
    </source>
</evidence>
<evidence type="ECO:0000256" key="1">
    <source>
        <dbReference type="ARBA" id="ARBA00023015"/>
    </source>
</evidence>
<evidence type="ECO:0000313" key="6">
    <source>
        <dbReference type="Proteomes" id="UP000886724"/>
    </source>
</evidence>
<dbReference type="Pfam" id="PF00165">
    <property type="entry name" value="HTH_AraC"/>
    <property type="match status" value="1"/>
</dbReference>
<dbReference type="GO" id="GO:0003700">
    <property type="term" value="F:DNA-binding transcription factor activity"/>
    <property type="evidence" value="ECO:0007669"/>
    <property type="project" value="InterPro"/>
</dbReference>
<dbReference type="InterPro" id="IPR037923">
    <property type="entry name" value="HTH-like"/>
</dbReference>
<keyword evidence="2" id="KW-0238">DNA-binding</keyword>
<dbReference type="InterPro" id="IPR009057">
    <property type="entry name" value="Homeodomain-like_sf"/>
</dbReference>
<comment type="caution">
    <text evidence="5">The sequence shown here is derived from an EMBL/GenBank/DDBJ whole genome shotgun (WGS) entry which is preliminary data.</text>
</comment>
<keyword evidence="3" id="KW-0804">Transcription</keyword>
<organism evidence="5 6">
    <name type="scientific">Candidatus Erysipelatoclostridium merdavium</name>
    <dbReference type="NCBI Taxonomy" id="2838566"/>
    <lineage>
        <taxon>Bacteria</taxon>
        <taxon>Bacillati</taxon>
        <taxon>Bacillota</taxon>
        <taxon>Erysipelotrichia</taxon>
        <taxon>Erysipelotrichales</taxon>
        <taxon>Erysipelotrichales incertae sedis</taxon>
    </lineage>
</organism>
<dbReference type="SMART" id="SM00342">
    <property type="entry name" value="HTH_ARAC"/>
    <property type="match status" value="1"/>
</dbReference>
<gene>
    <name evidence="5" type="ORF">H9980_12950</name>
</gene>
<sequence length="247" mass="29635">MFEYEKIELDHKLPIKLIDIYFEDHQTKTAKHWHNSIEILIPVLGDLILYLNTQKLTIPAGGLYIINSQELHGMHHSKSTEIYKGYALQINYEYLRYYFPEIDNYYFLQPDKKHQNEILNDIFHIINAYDNQNKFVNMKIHSYLLDILYIMCSTAIIKKQDMPYEINLVHDKRIIQMTKYIEDHYDEKLTIGNIAEHFNMSSGYLSQYFKTYLNMTVKEYINSIRLEKAHKDLLYTEYSLLDIVIQI</sequence>
<reference evidence="5" key="1">
    <citation type="journal article" date="2021" name="PeerJ">
        <title>Extensive microbial diversity within the chicken gut microbiome revealed by metagenomics and culture.</title>
        <authorList>
            <person name="Gilroy R."/>
            <person name="Ravi A."/>
            <person name="Getino M."/>
            <person name="Pursley I."/>
            <person name="Horton D.L."/>
            <person name="Alikhan N.F."/>
            <person name="Baker D."/>
            <person name="Gharbi K."/>
            <person name="Hall N."/>
            <person name="Watson M."/>
            <person name="Adriaenssens E.M."/>
            <person name="Foster-Nyarko E."/>
            <person name="Jarju S."/>
            <person name="Secka A."/>
            <person name="Antonio M."/>
            <person name="Oren A."/>
            <person name="Chaudhuri R.R."/>
            <person name="La Ragione R."/>
            <person name="Hildebrand F."/>
            <person name="Pallen M.J."/>
        </authorList>
    </citation>
    <scope>NUCLEOTIDE SEQUENCE</scope>
    <source>
        <strain evidence="5">ChiGjej1B1-14440</strain>
    </source>
</reference>
<dbReference type="AlphaFoldDB" id="A0A9D2BN46"/>
<dbReference type="InterPro" id="IPR003313">
    <property type="entry name" value="AraC-bd"/>
</dbReference>
<dbReference type="PANTHER" id="PTHR43280:SF2">
    <property type="entry name" value="HTH-TYPE TRANSCRIPTIONAL REGULATOR EXSA"/>
    <property type="match status" value="1"/>
</dbReference>
<dbReference type="PROSITE" id="PS01124">
    <property type="entry name" value="HTH_ARAC_FAMILY_2"/>
    <property type="match status" value="1"/>
</dbReference>
<dbReference type="EMBL" id="DXET01000292">
    <property type="protein sequence ID" value="HIX82855.1"/>
    <property type="molecule type" value="Genomic_DNA"/>
</dbReference>
<proteinExistence type="predicted"/>
<evidence type="ECO:0000256" key="2">
    <source>
        <dbReference type="ARBA" id="ARBA00023125"/>
    </source>
</evidence>
<feature type="domain" description="HTH araC/xylS-type" evidence="4">
    <location>
        <begin position="175"/>
        <end position="247"/>
    </location>
</feature>
<protein>
    <submittedName>
        <fullName evidence="5">AraC family transcriptional regulator</fullName>
    </submittedName>
</protein>
<dbReference type="Proteomes" id="UP000886724">
    <property type="component" value="Unassembled WGS sequence"/>
</dbReference>
<dbReference type="GO" id="GO:0043565">
    <property type="term" value="F:sequence-specific DNA binding"/>
    <property type="evidence" value="ECO:0007669"/>
    <property type="project" value="InterPro"/>
</dbReference>
<keyword evidence="1" id="KW-0805">Transcription regulation</keyword>
<dbReference type="Pfam" id="PF02311">
    <property type="entry name" value="AraC_binding"/>
    <property type="match status" value="1"/>
</dbReference>
<dbReference type="SUPFAM" id="SSF46689">
    <property type="entry name" value="Homeodomain-like"/>
    <property type="match status" value="1"/>
</dbReference>
<accession>A0A9D2BN46</accession>
<dbReference type="InterPro" id="IPR018060">
    <property type="entry name" value="HTH_AraC"/>
</dbReference>
<reference evidence="5" key="2">
    <citation type="submission" date="2021-04" db="EMBL/GenBank/DDBJ databases">
        <authorList>
            <person name="Gilroy R."/>
        </authorList>
    </citation>
    <scope>NUCLEOTIDE SEQUENCE</scope>
    <source>
        <strain evidence="5">ChiGjej1B1-14440</strain>
    </source>
</reference>
<name>A0A9D2BN46_9FIRM</name>
<dbReference type="Gene3D" id="1.10.10.60">
    <property type="entry name" value="Homeodomain-like"/>
    <property type="match status" value="1"/>
</dbReference>
<evidence type="ECO:0000256" key="3">
    <source>
        <dbReference type="ARBA" id="ARBA00023163"/>
    </source>
</evidence>
<dbReference type="SUPFAM" id="SSF51215">
    <property type="entry name" value="Regulatory protein AraC"/>
    <property type="match status" value="1"/>
</dbReference>
<dbReference type="PANTHER" id="PTHR43280">
    <property type="entry name" value="ARAC-FAMILY TRANSCRIPTIONAL REGULATOR"/>
    <property type="match status" value="1"/>
</dbReference>
<evidence type="ECO:0000313" key="5">
    <source>
        <dbReference type="EMBL" id="HIX82855.1"/>
    </source>
</evidence>